<reference evidence="2 3" key="1">
    <citation type="submission" date="2021-03" db="EMBL/GenBank/DDBJ databases">
        <authorList>
            <person name="Kim M.K."/>
        </authorList>
    </citation>
    <scope>NUCLEOTIDE SEQUENCE [LARGE SCALE GENOMIC DNA]</scope>
    <source>
        <strain evidence="2 3">BT442</strain>
    </source>
</reference>
<gene>
    <name evidence="2" type="ORF">J4E00_12685</name>
</gene>
<evidence type="ECO:0000313" key="3">
    <source>
        <dbReference type="Proteomes" id="UP000664369"/>
    </source>
</evidence>
<organism evidence="2 3">
    <name type="scientific">Hymenobacter negativus</name>
    <dbReference type="NCBI Taxonomy" id="2795026"/>
    <lineage>
        <taxon>Bacteria</taxon>
        <taxon>Pseudomonadati</taxon>
        <taxon>Bacteroidota</taxon>
        <taxon>Cytophagia</taxon>
        <taxon>Cytophagales</taxon>
        <taxon>Hymenobacteraceae</taxon>
        <taxon>Hymenobacter</taxon>
    </lineage>
</organism>
<dbReference type="Proteomes" id="UP000664369">
    <property type="component" value="Unassembled WGS sequence"/>
</dbReference>
<proteinExistence type="predicted"/>
<feature type="signal peptide" evidence="1">
    <location>
        <begin position="1"/>
        <end position="26"/>
    </location>
</feature>
<comment type="caution">
    <text evidence="2">The sequence shown here is derived from an EMBL/GenBank/DDBJ whole genome shotgun (WGS) entry which is preliminary data.</text>
</comment>
<accession>A0ABS3QF83</accession>
<keyword evidence="1" id="KW-0732">Signal</keyword>
<evidence type="ECO:0008006" key="4">
    <source>
        <dbReference type="Google" id="ProtNLM"/>
    </source>
</evidence>
<evidence type="ECO:0000313" key="2">
    <source>
        <dbReference type="EMBL" id="MBO2009911.1"/>
    </source>
</evidence>
<keyword evidence="3" id="KW-1185">Reference proteome</keyword>
<feature type="chain" id="PRO_5046699566" description="DUF922 domain-containing protein" evidence="1">
    <location>
        <begin position="27"/>
        <end position="291"/>
    </location>
</feature>
<name>A0ABS3QF83_9BACT</name>
<dbReference type="RefSeq" id="WP_208175546.1">
    <property type="nucleotide sequence ID" value="NZ_JAGETZ010000005.1"/>
</dbReference>
<dbReference type="EMBL" id="JAGETZ010000005">
    <property type="protein sequence ID" value="MBO2009911.1"/>
    <property type="molecule type" value="Genomic_DNA"/>
</dbReference>
<evidence type="ECO:0000256" key="1">
    <source>
        <dbReference type="SAM" id="SignalP"/>
    </source>
</evidence>
<sequence>MRFAPIFYSKRIFTAFALGLALPACSPRVITQATQSTHAITAAPGFLVIKETDTFTGPSEEVGDIEIKDTGLSLNCDYETVIGRATKEAQKLGANVLKIYEHRLPDNWSTCHRIKAKALRVADLALYEKEIVWNPARRLTRADFKASTDSRPFEAATSSYMRYHYDGKLFQSKVQFIVETVFDCQNSYFKGTQDPERTLAHEQGHFDITELFARRLTKAIQEQVADTKELQQKQEAIYHQISIEAQAMHDKYDSEVYADRSKQPGWLATIAQELTALQAYASKEIPLKVRM</sequence>
<dbReference type="Pfam" id="PF06037">
    <property type="entry name" value="DUF922"/>
    <property type="match status" value="1"/>
</dbReference>
<protein>
    <recommendedName>
        <fullName evidence="4">DUF922 domain-containing protein</fullName>
    </recommendedName>
</protein>
<dbReference type="InterPro" id="IPR010321">
    <property type="entry name" value="DUF922"/>
</dbReference>